<accession>A0A418SJW4</accession>
<keyword evidence="2" id="KW-1185">Reference proteome</keyword>
<dbReference type="GO" id="GO:0042910">
    <property type="term" value="F:xenobiotic transmembrane transporter activity"/>
    <property type="evidence" value="ECO:0007669"/>
    <property type="project" value="TreeGrafter"/>
</dbReference>
<dbReference type="AlphaFoldDB" id="A0A418SJW4"/>
<dbReference type="InterPro" id="IPR001036">
    <property type="entry name" value="Acrflvin-R"/>
</dbReference>
<dbReference type="GO" id="GO:0005886">
    <property type="term" value="C:plasma membrane"/>
    <property type="evidence" value="ECO:0007669"/>
    <property type="project" value="TreeGrafter"/>
</dbReference>
<organism evidence="1 2">
    <name type="scientific">Pseudooceanicola algae</name>
    <dbReference type="NCBI Taxonomy" id="1537215"/>
    <lineage>
        <taxon>Bacteria</taxon>
        <taxon>Pseudomonadati</taxon>
        <taxon>Pseudomonadota</taxon>
        <taxon>Alphaproteobacteria</taxon>
        <taxon>Rhodobacterales</taxon>
        <taxon>Paracoccaceae</taxon>
        <taxon>Pseudooceanicola</taxon>
    </lineage>
</organism>
<name>A0A418SJW4_9RHOB</name>
<dbReference type="Gene3D" id="3.30.70.1320">
    <property type="entry name" value="Multidrug efflux transporter AcrB pore domain like"/>
    <property type="match status" value="1"/>
</dbReference>
<dbReference type="OrthoDB" id="174266at2"/>
<dbReference type="InterPro" id="IPR027463">
    <property type="entry name" value="AcrB_DN_DC_subdom"/>
</dbReference>
<dbReference type="RefSeq" id="WP_119838041.1">
    <property type="nucleotide sequence ID" value="NZ_CP060436.1"/>
</dbReference>
<dbReference type="KEGG" id="palw:PSAL_035100"/>
<dbReference type="Gene3D" id="3.30.70.1440">
    <property type="entry name" value="Multidrug efflux transporter AcrB pore domain"/>
    <property type="match status" value="1"/>
</dbReference>
<dbReference type="Proteomes" id="UP000283786">
    <property type="component" value="Chromosome"/>
</dbReference>
<evidence type="ECO:0000313" key="2">
    <source>
        <dbReference type="Proteomes" id="UP000283786"/>
    </source>
</evidence>
<reference evidence="1 2" key="1">
    <citation type="submission" date="2020-08" db="EMBL/GenBank/DDBJ databases">
        <title>Genome sequence of Rhodobacteraceae bacterium Lw-13e.</title>
        <authorList>
            <person name="Poehlein A."/>
            <person name="Wolter L."/>
            <person name="Daniel R."/>
            <person name="Brinkhoff T."/>
        </authorList>
    </citation>
    <scope>NUCLEOTIDE SEQUENCE [LARGE SCALE GENOMIC DNA]</scope>
    <source>
        <strain evidence="1 2">Lw-13e</strain>
    </source>
</reference>
<dbReference type="Pfam" id="PF00873">
    <property type="entry name" value="ACR_tran"/>
    <property type="match status" value="1"/>
</dbReference>
<dbReference type="Gene3D" id="1.20.1640.10">
    <property type="entry name" value="Multidrug efflux transporter AcrB transmembrane domain"/>
    <property type="match status" value="2"/>
</dbReference>
<dbReference type="Gene3D" id="3.30.2090.10">
    <property type="entry name" value="Multidrug efflux transporter AcrB TolC docking domain, DN and DC subdomains"/>
    <property type="match status" value="2"/>
</dbReference>
<sequence>MGILRFFTRHGTAANLFLLGVLVFGLYAATQIRAQYMPDVVQEAIQVNVDWDDASPEDIDDGIIAVASPSLLAVDGVTSLSAIAREGSARIELEFEPGWDLDRALTDVEAAMPGASSLPDAAETPEIARDTWRDGVLDVVLSGDFDRAQMERFGEQLEANLQRAGVTQASLRGLTAPRIAVIADPAALAQYGLTLSDLSAAILEEARQTASGQLGDSSTRLRAGVERRDAQALSEMEVETTEGPIPLDQIARIETDAAGSGRAYFLEGRPAVTIGVERGVGGDALKIQKQVKQVTADFLATAPEGLRVDLIRNAAAQIGARLEILVDNGLFGLLLVLGLLYLFLSPSAAIWVAVGIPVSLAAGIGLMWVTGQSLNMISLFALILCLGIIVDDAIVIAEHTEFRAREKGESRPRAAERAAQRMLGPVLASTVTTVVAFLSLEFVSGRFGSFLATIPFVVAAVLLASLAECFLVLPHHMAHGLARLDRSWVGAPARWITIGFDKLRRRAFVPALKWVIRLRYAVLLLAVGATCQALMMLETRTVPWRFFSAPSTPTLSLNIAMRDGATRDDTVAMLAELTRAAGVVRDRFTTDYGADPVVFILGQIGGSAGPGLATGDDKDTDLVAAVTIELIEADARPYEPTAFLQALEDEMRRPETLETFAFRAGRWGPGGDGLDVVFYGQNLEDLKAASLALQDALDPYPQVTGMEDNLVFAGLDHALALNGYGRALGLQSQSLSTELKARLTGVEVLSYVDGTREATIVVEHPEDTVTAAYLDEVRLQAPTGEWVRLGEVVDVTSSPAIAALRREQGQNLIRVTGEIDDSNALQSEAIMQDLQSTILPRISGTYGLGYRFEGLAEQEQAFLSEAAIGFGICLLGIYMTLALVLGSWLRPLTIMSVVPIGATGVIWGHWIWDMPMSIFSVVGMIGMSGIIVNDSIVLVSAFTEKLPTRATIPAVIDATAERLRPVLLTTLTTVLGLAPLLFERSTQAEFLKPMVVTLVYGLGLGFFIVLLVIPSLVGIRHDLGKALRSARRMVRRAAGGRRRA</sequence>
<dbReference type="PRINTS" id="PR00702">
    <property type="entry name" value="ACRIFLAVINRP"/>
</dbReference>
<dbReference type="SUPFAM" id="SSF82714">
    <property type="entry name" value="Multidrug efflux transporter AcrB TolC docking domain, DN and DC subdomains"/>
    <property type="match status" value="1"/>
</dbReference>
<dbReference type="EMBL" id="CP060436">
    <property type="protein sequence ID" value="QPM92246.1"/>
    <property type="molecule type" value="Genomic_DNA"/>
</dbReference>
<proteinExistence type="predicted"/>
<dbReference type="PANTHER" id="PTHR32063">
    <property type="match status" value="1"/>
</dbReference>
<dbReference type="SUPFAM" id="SSF82693">
    <property type="entry name" value="Multidrug efflux transporter AcrB pore domain, PN1, PN2, PC1 and PC2 subdomains"/>
    <property type="match status" value="1"/>
</dbReference>
<dbReference type="PANTHER" id="PTHR32063:SF33">
    <property type="entry name" value="RND SUPERFAMILY EFFLUX PUMP PERMEASE COMPONENT"/>
    <property type="match status" value="1"/>
</dbReference>
<gene>
    <name evidence="1" type="primary">swrC</name>
    <name evidence="1" type="ORF">PSAL_035100</name>
</gene>
<dbReference type="SUPFAM" id="SSF82866">
    <property type="entry name" value="Multidrug efflux transporter AcrB transmembrane domain"/>
    <property type="match status" value="2"/>
</dbReference>
<dbReference type="Gene3D" id="3.30.70.1430">
    <property type="entry name" value="Multidrug efflux transporter AcrB pore domain"/>
    <property type="match status" value="2"/>
</dbReference>
<protein>
    <submittedName>
        <fullName evidence="1">Swarming motility protein SwrC</fullName>
    </submittedName>
</protein>
<evidence type="ECO:0000313" key="1">
    <source>
        <dbReference type="EMBL" id="QPM92246.1"/>
    </source>
</evidence>